<accession>A0A077NYF2</accession>
<reference evidence="1" key="1">
    <citation type="submission" date="2013-07" db="EMBL/GenBank/DDBJ databases">
        <title>Sub-species coevolution in mutualistic symbiosis.</title>
        <authorList>
            <person name="Murfin K."/>
            <person name="Klassen J."/>
            <person name="Lee M."/>
            <person name="Forst S."/>
            <person name="Stock P."/>
            <person name="Goodrich-Blair H."/>
        </authorList>
    </citation>
    <scope>NUCLEOTIDE SEQUENCE [LARGE SCALE GENOMIC DNA]</scope>
    <source>
        <strain evidence="1">Oregonense</strain>
    </source>
</reference>
<dbReference type="HOGENOM" id="CLU_1276601_0_0_6"/>
<protein>
    <submittedName>
        <fullName evidence="1">Putative lysogenic conversion protein</fullName>
    </submittedName>
</protein>
<evidence type="ECO:0000313" key="1">
    <source>
        <dbReference type="EMBL" id="CDH07182.1"/>
    </source>
</evidence>
<dbReference type="AlphaFoldDB" id="A0A077NYF2"/>
<dbReference type="Proteomes" id="UP000028483">
    <property type="component" value="Unassembled WGS sequence"/>
</dbReference>
<name>A0A077NYF2_XENBV</name>
<gene>
    <name evidence="1" type="ORF">XBO1_2560001</name>
</gene>
<proteinExistence type="predicted"/>
<dbReference type="RefSeq" id="WP_038258956.1">
    <property type="nucleotide sequence ID" value="NZ_CAWLUU010000223.1"/>
</dbReference>
<evidence type="ECO:0000313" key="2">
    <source>
        <dbReference type="Proteomes" id="UP000028483"/>
    </source>
</evidence>
<comment type="caution">
    <text evidence="1">The sequence shown here is derived from an EMBL/GenBank/DDBJ whole genome shotgun (WGS) entry which is preliminary data.</text>
</comment>
<organism evidence="1 2">
    <name type="scientific">Xenorhabdus bovienii str. oregonense</name>
    <dbReference type="NCBI Taxonomy" id="1398202"/>
    <lineage>
        <taxon>Bacteria</taxon>
        <taxon>Pseudomonadati</taxon>
        <taxon>Pseudomonadota</taxon>
        <taxon>Gammaproteobacteria</taxon>
        <taxon>Enterobacterales</taxon>
        <taxon>Morganellaceae</taxon>
        <taxon>Xenorhabdus</taxon>
    </lineage>
</organism>
<sequence>MPNIMTLSDIFPKSELTGRFEKLIKIKEMNKNHLDSMERLKPNDLFQIGITIWDKYCNSHPEQDKFIFAKECQSNDPNLYKKVHRTINEQVLFDFFYGHAAIDDELLKEKDAVELILAHIYPSCLMIVDVMLINPYQPVVPRKYDHQHYKGLGLFGSVLDKSINYCHQHGLSEICLTAADMPLKKHFEQYGFEVPDTWMGQAALKAGRGIPMSLRI</sequence>
<dbReference type="EMBL" id="CBSX010000175">
    <property type="protein sequence ID" value="CDH07182.1"/>
    <property type="molecule type" value="Genomic_DNA"/>
</dbReference>